<organism evidence="1 2">
    <name type="scientific">Boletus reticuloceps</name>
    <dbReference type="NCBI Taxonomy" id="495285"/>
    <lineage>
        <taxon>Eukaryota</taxon>
        <taxon>Fungi</taxon>
        <taxon>Dikarya</taxon>
        <taxon>Basidiomycota</taxon>
        <taxon>Agaricomycotina</taxon>
        <taxon>Agaricomycetes</taxon>
        <taxon>Agaricomycetidae</taxon>
        <taxon>Boletales</taxon>
        <taxon>Boletineae</taxon>
        <taxon>Boletaceae</taxon>
        <taxon>Boletoideae</taxon>
        <taxon>Boletus</taxon>
    </lineage>
</organism>
<sequence length="240" mass="26896">MLSCYPSHTSPLSFKKHIPSSSSTISFQLSHPILIFPSLSFQPRLTFLCSFLPLFSSSIPSHLLHSTLAIPLPSPFQSILPSPTIHVPPVHFPSLSPSTPTSLPPPVPALIPTHADSALSSLTASQSRPFHSVRTYFLFLSFLFLSISINLSLPYHRSTPQYIPVLLRLPSNTCHIHQAQPLHQVLLAIPILRYLLQVPPLLHSRSRLHPSTPLSFPPFHFYLRPSLLTMYRSLGFIHFR</sequence>
<proteinExistence type="predicted"/>
<comment type="caution">
    <text evidence="1">The sequence shown here is derived from an EMBL/GenBank/DDBJ whole genome shotgun (WGS) entry which is preliminary data.</text>
</comment>
<gene>
    <name evidence="1" type="ORF">JVT61DRAFT_1507</name>
</gene>
<protein>
    <submittedName>
        <fullName evidence="1">Uncharacterized protein</fullName>
    </submittedName>
</protein>
<dbReference type="Proteomes" id="UP000683000">
    <property type="component" value="Unassembled WGS sequence"/>
</dbReference>
<reference evidence="1" key="1">
    <citation type="submission" date="2021-03" db="EMBL/GenBank/DDBJ databases">
        <title>Evolutionary innovations through gain and loss of genes in the ectomycorrhizal Boletales.</title>
        <authorList>
            <person name="Wu G."/>
            <person name="Miyauchi S."/>
            <person name="Morin E."/>
            <person name="Yang Z.-L."/>
            <person name="Xu J."/>
            <person name="Martin F.M."/>
        </authorList>
    </citation>
    <scope>NUCLEOTIDE SEQUENCE</scope>
    <source>
        <strain evidence="1">BR01</strain>
    </source>
</reference>
<keyword evidence="2" id="KW-1185">Reference proteome</keyword>
<name>A0A8I3A204_9AGAM</name>
<dbReference type="AlphaFoldDB" id="A0A8I3A204"/>
<evidence type="ECO:0000313" key="2">
    <source>
        <dbReference type="Proteomes" id="UP000683000"/>
    </source>
</evidence>
<evidence type="ECO:0000313" key="1">
    <source>
        <dbReference type="EMBL" id="KAG6369091.1"/>
    </source>
</evidence>
<accession>A0A8I3A204</accession>
<dbReference type="EMBL" id="JAGFBS010000108">
    <property type="protein sequence ID" value="KAG6369091.1"/>
    <property type="molecule type" value="Genomic_DNA"/>
</dbReference>